<feature type="region of interest" description="Disordered" evidence="8">
    <location>
        <begin position="346"/>
        <end position="374"/>
    </location>
</feature>
<dbReference type="OrthoDB" id="193931at2759"/>
<dbReference type="GO" id="GO:0005524">
    <property type="term" value="F:ATP binding"/>
    <property type="evidence" value="ECO:0007669"/>
    <property type="project" value="UniProtKB-UniRule"/>
</dbReference>
<evidence type="ECO:0000256" key="5">
    <source>
        <dbReference type="ARBA" id="ARBA00022840"/>
    </source>
</evidence>
<evidence type="ECO:0000256" key="8">
    <source>
        <dbReference type="SAM" id="MobiDB-lite"/>
    </source>
</evidence>
<keyword evidence="4 10" id="KW-0418">Kinase</keyword>
<dbReference type="AlphaFoldDB" id="A0A0V0QZC3"/>
<dbReference type="GO" id="GO:0000045">
    <property type="term" value="P:autophagosome assembly"/>
    <property type="evidence" value="ECO:0007669"/>
    <property type="project" value="TreeGrafter"/>
</dbReference>
<dbReference type="SMART" id="SM00220">
    <property type="entry name" value="S_TKc"/>
    <property type="match status" value="1"/>
</dbReference>
<dbReference type="InterPro" id="IPR008271">
    <property type="entry name" value="Ser/Thr_kinase_AS"/>
</dbReference>
<dbReference type="OMA" id="QRTENNY"/>
<sequence length="479" mass="56201">MQGYSNNTSQSLQDKESSNQNQISYKELANYKQVTIPPDNQKIYFVKYEKLGLGSFATTHLATLKEDESKAFACKCIQKDKLVQKIMSSNNPEGKKQFFLKSLSNEVKVWMNLKHPNIVQFCDFSETQNNYYLIMEMCNNGDLEQLKKEAGGRLSERNSIILFKQLADGCKYLYDQGVFHRDLKPANVLIKDGVPKIADFGFCKMLENNKDEKMFQTSVGTPYYMSPQILAGEKYSIKCDVWSLGIIYYEVLCGQYPWSISSNSTPQQLLELIFQFPIKFPVNFNIQIDLQYLIQKMLTIDEENRYSMVEVQQYTSQLYHKYVQQQQKQQQQQQISNQIQQQQQQQLQQSMHSEGSTNNNLNNNNNILNQNNLDPTISTTEIDLSQQFQQQQQQYLQQQLQQQQYLQQMQYQQQQYNQQNPQFQNNSEYSQQNSLSGQQYNQQIKQIQDINNNVNQIYLQNSQQNQNQNNINNDQIQIE</sequence>
<dbReference type="InParanoid" id="A0A0V0QZC3"/>
<evidence type="ECO:0000313" key="10">
    <source>
        <dbReference type="EMBL" id="KRX07418.1"/>
    </source>
</evidence>
<keyword evidence="2" id="KW-0808">Transferase</keyword>
<evidence type="ECO:0000259" key="9">
    <source>
        <dbReference type="PROSITE" id="PS50011"/>
    </source>
</evidence>
<protein>
    <submittedName>
        <fullName evidence="10">Protein kinase-like domain</fullName>
    </submittedName>
</protein>
<dbReference type="GO" id="GO:0005829">
    <property type="term" value="C:cytosol"/>
    <property type="evidence" value="ECO:0007669"/>
    <property type="project" value="TreeGrafter"/>
</dbReference>
<feature type="region of interest" description="Disordered" evidence="8">
    <location>
        <begin position="417"/>
        <end position="437"/>
    </location>
</feature>
<evidence type="ECO:0000256" key="2">
    <source>
        <dbReference type="ARBA" id="ARBA00022679"/>
    </source>
</evidence>
<dbReference type="InterPro" id="IPR045269">
    <property type="entry name" value="Atg1-like"/>
</dbReference>
<dbReference type="Pfam" id="PF00069">
    <property type="entry name" value="Pkinase"/>
    <property type="match status" value="1"/>
</dbReference>
<dbReference type="PROSITE" id="PS00108">
    <property type="entry name" value="PROTEIN_KINASE_ST"/>
    <property type="match status" value="1"/>
</dbReference>
<evidence type="ECO:0000256" key="3">
    <source>
        <dbReference type="ARBA" id="ARBA00022741"/>
    </source>
</evidence>
<keyword evidence="7" id="KW-0723">Serine/threonine-protein kinase</keyword>
<accession>A0A0V0QZC3</accession>
<keyword evidence="11" id="KW-1185">Reference proteome</keyword>
<keyword evidence="5 6" id="KW-0067">ATP-binding</keyword>
<dbReference type="PANTHER" id="PTHR24348">
    <property type="entry name" value="SERINE/THREONINE-PROTEIN KINASE UNC-51-RELATED"/>
    <property type="match status" value="1"/>
</dbReference>
<dbReference type="InterPro" id="IPR011009">
    <property type="entry name" value="Kinase-like_dom_sf"/>
</dbReference>
<proteinExistence type="inferred from homology"/>
<dbReference type="GO" id="GO:0016020">
    <property type="term" value="C:membrane"/>
    <property type="evidence" value="ECO:0007669"/>
    <property type="project" value="TreeGrafter"/>
</dbReference>
<evidence type="ECO:0000256" key="4">
    <source>
        <dbReference type="ARBA" id="ARBA00022777"/>
    </source>
</evidence>
<comment type="subunit">
    <text evidence="1">Monomer.</text>
</comment>
<dbReference type="Gene3D" id="3.30.200.20">
    <property type="entry name" value="Phosphorylase Kinase, domain 1"/>
    <property type="match status" value="1"/>
</dbReference>
<gene>
    <name evidence="10" type="ORF">PPERSA_03251</name>
</gene>
<feature type="compositionally biased region" description="Polar residues" evidence="8">
    <location>
        <begin position="427"/>
        <end position="437"/>
    </location>
</feature>
<dbReference type="InterPro" id="IPR000719">
    <property type="entry name" value="Prot_kinase_dom"/>
</dbReference>
<dbReference type="Gene3D" id="1.10.510.10">
    <property type="entry name" value="Transferase(Phosphotransferase) domain 1"/>
    <property type="match status" value="1"/>
</dbReference>
<organism evidence="10 11">
    <name type="scientific">Pseudocohnilembus persalinus</name>
    <name type="common">Ciliate</name>
    <dbReference type="NCBI Taxonomy" id="266149"/>
    <lineage>
        <taxon>Eukaryota</taxon>
        <taxon>Sar</taxon>
        <taxon>Alveolata</taxon>
        <taxon>Ciliophora</taxon>
        <taxon>Intramacronucleata</taxon>
        <taxon>Oligohymenophorea</taxon>
        <taxon>Scuticociliatia</taxon>
        <taxon>Philasterida</taxon>
        <taxon>Pseudocohnilembidae</taxon>
        <taxon>Pseudocohnilembus</taxon>
    </lineage>
</organism>
<dbReference type="GO" id="GO:0004674">
    <property type="term" value="F:protein serine/threonine kinase activity"/>
    <property type="evidence" value="ECO:0007669"/>
    <property type="project" value="UniProtKB-KW"/>
</dbReference>
<dbReference type="FunFam" id="1.10.510.10:FF:000571">
    <property type="entry name" value="Maternal embryonic leucine zipper kinase"/>
    <property type="match status" value="1"/>
</dbReference>
<comment type="caution">
    <text evidence="10">The sequence shown here is derived from an EMBL/GenBank/DDBJ whole genome shotgun (WGS) entry which is preliminary data.</text>
</comment>
<dbReference type="GO" id="GO:0010506">
    <property type="term" value="P:regulation of autophagy"/>
    <property type="evidence" value="ECO:0007669"/>
    <property type="project" value="InterPro"/>
</dbReference>
<evidence type="ECO:0000256" key="6">
    <source>
        <dbReference type="PROSITE-ProRule" id="PRU10141"/>
    </source>
</evidence>
<dbReference type="SUPFAM" id="SSF56112">
    <property type="entry name" value="Protein kinase-like (PK-like)"/>
    <property type="match status" value="1"/>
</dbReference>
<dbReference type="EMBL" id="LDAU01000083">
    <property type="protein sequence ID" value="KRX07418.1"/>
    <property type="molecule type" value="Genomic_DNA"/>
</dbReference>
<reference evidence="10 11" key="1">
    <citation type="journal article" date="2015" name="Sci. Rep.">
        <title>Genome of the facultative scuticociliatosis pathogen Pseudocohnilembus persalinus provides insight into its virulence through horizontal gene transfer.</title>
        <authorList>
            <person name="Xiong J."/>
            <person name="Wang G."/>
            <person name="Cheng J."/>
            <person name="Tian M."/>
            <person name="Pan X."/>
            <person name="Warren A."/>
            <person name="Jiang C."/>
            <person name="Yuan D."/>
            <person name="Miao W."/>
        </authorList>
    </citation>
    <scope>NUCLEOTIDE SEQUENCE [LARGE SCALE GENOMIC DNA]</scope>
    <source>
        <strain evidence="10">36N120E</strain>
    </source>
</reference>
<dbReference type="GO" id="GO:0000407">
    <property type="term" value="C:phagophore assembly site"/>
    <property type="evidence" value="ECO:0007669"/>
    <property type="project" value="TreeGrafter"/>
</dbReference>
<evidence type="ECO:0000256" key="1">
    <source>
        <dbReference type="ARBA" id="ARBA00011245"/>
    </source>
</evidence>
<keyword evidence="3 6" id="KW-0547">Nucleotide-binding</keyword>
<feature type="compositionally biased region" description="Low complexity" evidence="8">
    <location>
        <begin position="417"/>
        <end position="426"/>
    </location>
</feature>
<dbReference type="PROSITE" id="PS50011">
    <property type="entry name" value="PROTEIN_KINASE_DOM"/>
    <property type="match status" value="1"/>
</dbReference>
<dbReference type="InterPro" id="IPR017441">
    <property type="entry name" value="Protein_kinase_ATP_BS"/>
</dbReference>
<feature type="binding site" evidence="6">
    <location>
        <position position="75"/>
    </location>
    <ligand>
        <name>ATP</name>
        <dbReference type="ChEBI" id="CHEBI:30616"/>
    </ligand>
</feature>
<feature type="compositionally biased region" description="Low complexity" evidence="8">
    <location>
        <begin position="358"/>
        <end position="373"/>
    </location>
</feature>
<evidence type="ECO:0000313" key="11">
    <source>
        <dbReference type="Proteomes" id="UP000054937"/>
    </source>
</evidence>
<dbReference type="PANTHER" id="PTHR24348:SF22">
    <property type="entry name" value="NON-SPECIFIC SERINE_THREONINE PROTEIN KINASE"/>
    <property type="match status" value="1"/>
</dbReference>
<evidence type="ECO:0000256" key="7">
    <source>
        <dbReference type="RuleBase" id="RU000304"/>
    </source>
</evidence>
<dbReference type="Proteomes" id="UP000054937">
    <property type="component" value="Unassembled WGS sequence"/>
</dbReference>
<name>A0A0V0QZC3_PSEPJ</name>
<dbReference type="PROSITE" id="PS00107">
    <property type="entry name" value="PROTEIN_KINASE_ATP"/>
    <property type="match status" value="1"/>
</dbReference>
<comment type="similarity">
    <text evidence="7">Belongs to the protein kinase superfamily.</text>
</comment>
<dbReference type="GO" id="GO:0005776">
    <property type="term" value="C:autophagosome"/>
    <property type="evidence" value="ECO:0007669"/>
    <property type="project" value="TreeGrafter"/>
</dbReference>
<feature type="domain" description="Protein kinase" evidence="9">
    <location>
        <begin position="45"/>
        <end position="323"/>
    </location>
</feature>